<proteinExistence type="evidence at protein level"/>
<organism evidence="4">
    <name type="scientific">Zea mays</name>
    <name type="common">Maize</name>
    <dbReference type="NCBI Taxonomy" id="4577"/>
    <lineage>
        <taxon>Eukaryota</taxon>
        <taxon>Viridiplantae</taxon>
        <taxon>Streptophyta</taxon>
        <taxon>Embryophyta</taxon>
        <taxon>Tracheophyta</taxon>
        <taxon>Spermatophyta</taxon>
        <taxon>Magnoliopsida</taxon>
        <taxon>Liliopsida</taxon>
        <taxon>Poales</taxon>
        <taxon>Poaceae</taxon>
        <taxon>PACMAD clade</taxon>
        <taxon>Panicoideae</taxon>
        <taxon>Andropogonodae</taxon>
        <taxon>Andropogoneae</taxon>
        <taxon>Tripsacinae</taxon>
        <taxon>Zea</taxon>
    </lineage>
</organism>
<feature type="coiled-coil region" evidence="1">
    <location>
        <begin position="334"/>
        <end position="382"/>
    </location>
</feature>
<feature type="coiled-coil region" evidence="1">
    <location>
        <begin position="667"/>
        <end position="701"/>
    </location>
</feature>
<evidence type="ECO:0000256" key="1">
    <source>
        <dbReference type="SAM" id="Coils"/>
    </source>
</evidence>
<reference evidence="4 6" key="1">
    <citation type="submission" date="2015-12" db="EMBL/GenBank/DDBJ databases">
        <title>Update maize B73 reference genome by single molecule sequencing technologies.</title>
        <authorList>
            <consortium name="Maize Genome Sequencing Project"/>
            <person name="Ware D."/>
        </authorList>
    </citation>
    <scope>NUCLEOTIDE SEQUENCE [LARGE SCALE GENOMIC DNA]</scope>
    <source>
        <strain evidence="6">cv. B73</strain>
        <tissue evidence="4">Seedling</tissue>
    </source>
</reference>
<sequence length="809" mass="88272">MASRDDGWGGGEDGSSLFEGMVLFAPEPTAAEDSVPAPAPAPAPAEDSVPVPAAVPELPSAARHDADAASSVPPPLDEDLFSDLTLFAPPQEPLSLEQTPPPLLPQGEDRSHAALAPAPLAPTPGLSRQPSTSSLRKKKRAVRIGYARSPQPAPPSPPATVPASAAAAAISASTIAFLDASPYPAATRTLDQLPDRQLDVHVNGYEAHAEAVDVDTNSPHVVEAVDVDTNSPRVEEEEAKEDDDGKEDEDAGVAALGVKERLGLLRSQISGKLDSIQQRAAAVAAKRRLLAGRRRKVAEEATSVASRHKDLERELEVACEAEDFERAESISDSLAALEKEKDGLLTALRDAELDYDSVDSELQEVLESRIAAEEEAAILLEQFAKDANEHAISESKQAQELSSKEIEGWQTSMELLETKKLEMEVETQLVLEARSGLEGSIEHLVEEDKLEEGTLSIKGEVLTKELADLLELVRLKEAEIAENNARIHEVQERISAVVSRFHGSQSDVDLKLNSLKEAQCKLDLETEALVLKKNEIDNFISLTEQKDSELREIIGACFSEAKTCQQSVEIRRKLASSILKSREDRIGLLKMEEEILQDIQMLRQKITDARTTLQEVSSRRTSIQQEMDSFKQKLSFIDKRGPELEAEKKVAAAARNFKEAGRIAAEAKALNSEKNELRGKLEKAATDLELIEKDIAATTDKIQECEGLVVLKEKDSALTSYKRLRLDCAAARAELTAATEIHDNEEVEILRKEAETADSKAMELKTCYDLQVEDNDFMFQPVVPIAFITNSTGQHLVEIASSFGLSPQK</sequence>
<dbReference type="GeneID" id="100383206"/>
<evidence type="ECO:0000256" key="2">
    <source>
        <dbReference type="SAM" id="MobiDB-lite"/>
    </source>
</evidence>
<dbReference type="PaxDb" id="4577-GRMZM2G168849_P01"/>
<dbReference type="InterPro" id="IPR001943">
    <property type="entry name" value="UVR_dom"/>
</dbReference>
<dbReference type="KEGG" id="zma:100383206"/>
<feature type="compositionally biased region" description="Acidic residues" evidence="2">
    <location>
        <begin position="235"/>
        <end position="250"/>
    </location>
</feature>
<feature type="coiled-coil region" evidence="1">
    <location>
        <begin position="599"/>
        <end position="633"/>
    </location>
</feature>
<reference evidence="5" key="3">
    <citation type="submission" date="2021-05" db="UniProtKB">
        <authorList>
            <consortium name="EnsemblPlants"/>
        </authorList>
    </citation>
    <scope>IDENTIFICATION</scope>
    <source>
        <strain evidence="5">cv. B73</strain>
    </source>
</reference>
<feature type="region of interest" description="Disordered" evidence="2">
    <location>
        <begin position="1"/>
        <end position="80"/>
    </location>
</feature>
<protein>
    <submittedName>
        <fullName evidence="4">UvrB/uvrC motif family protein</fullName>
    </submittedName>
</protein>
<dbReference type="ExpressionAtlas" id="A0A1D6KJ41">
    <property type="expression patterns" value="baseline and differential"/>
</dbReference>
<dbReference type="Gramene" id="Zm00001eb035390_T004">
    <property type="protein sequence ID" value="Zm00001eb035390_P004"/>
    <property type="gene ID" value="Zm00001eb035390"/>
</dbReference>
<keyword evidence="1" id="KW-0175">Coiled coil</keyword>
<dbReference type="STRING" id="4577.A0A1D6KJ41"/>
<keyword evidence="7" id="KW-1267">Proteomics identification</keyword>
<evidence type="ECO:0000259" key="3">
    <source>
        <dbReference type="PROSITE" id="PS50151"/>
    </source>
</evidence>
<feature type="compositionally biased region" description="Low complexity" evidence="2">
    <location>
        <begin position="44"/>
        <end position="56"/>
    </location>
</feature>
<dbReference type="SMR" id="A0A1D6KJ41"/>
<evidence type="ECO:0007829" key="7">
    <source>
        <dbReference type="PeptideAtlas" id="A0A1D6KJ41"/>
    </source>
</evidence>
<dbReference type="EMBL" id="CM007647">
    <property type="protein sequence ID" value="ONM02967.1"/>
    <property type="molecule type" value="Genomic_DNA"/>
</dbReference>
<dbReference type="RefSeq" id="NP_001337219.1">
    <property type="nucleotide sequence ID" value="NM_001350290.1"/>
</dbReference>
<dbReference type="IntAct" id="A0A1D6KJ41">
    <property type="interactions" value="37"/>
</dbReference>
<dbReference type="EMBL" id="CM007647">
    <property type="protein sequence ID" value="ONM02966.1"/>
    <property type="molecule type" value="Genomic_DNA"/>
</dbReference>
<feature type="domain" description="UVR" evidence="3">
    <location>
        <begin position="305"/>
        <end position="340"/>
    </location>
</feature>
<feature type="region of interest" description="Disordered" evidence="2">
    <location>
        <begin position="229"/>
        <end position="250"/>
    </location>
</feature>
<feature type="region of interest" description="Disordered" evidence="2">
    <location>
        <begin position="116"/>
        <end position="141"/>
    </location>
</feature>
<dbReference type="PROSITE" id="PS50151">
    <property type="entry name" value="UVR"/>
    <property type="match status" value="1"/>
</dbReference>
<dbReference type="Pfam" id="PF02151">
    <property type="entry name" value="UVR"/>
    <property type="match status" value="1"/>
</dbReference>
<gene>
    <name evidence="5" type="primary">LOC100383206</name>
    <name evidence="4" type="ORF">ZEAMMB73_Zm00001d031489</name>
</gene>
<evidence type="ECO:0000313" key="5">
    <source>
        <dbReference type="EnsemblPlants" id="Zm00001eb035390_P004"/>
    </source>
</evidence>
<evidence type="ECO:0000313" key="4">
    <source>
        <dbReference type="EMBL" id="ONM02967.1"/>
    </source>
</evidence>
<accession>A0A317YD50</accession>
<dbReference type="EnsemblPlants" id="Zm00001eb035390_T004">
    <property type="protein sequence ID" value="Zm00001eb035390_P004"/>
    <property type="gene ID" value="Zm00001eb035390"/>
</dbReference>
<dbReference type="AlphaFoldDB" id="A0A1D6KJ41"/>
<dbReference type="PANTHER" id="PTHR38394">
    <property type="entry name" value="NEUROFILAMENT LIGHT PROTEIN"/>
    <property type="match status" value="1"/>
</dbReference>
<evidence type="ECO:0000313" key="6">
    <source>
        <dbReference type="Proteomes" id="UP000007305"/>
    </source>
</evidence>
<name>A0A1D6KJ41_MAIZE</name>
<dbReference type="eggNOG" id="ENOG502QTJ3">
    <property type="taxonomic scope" value="Eukaryota"/>
</dbReference>
<keyword evidence="6" id="KW-1185">Reference proteome</keyword>
<dbReference type="PANTHER" id="PTHR38394:SF1">
    <property type="entry name" value="NEUROFILAMENT LIGHT PROTEIN"/>
    <property type="match status" value="1"/>
</dbReference>
<reference evidence="5" key="2">
    <citation type="submission" date="2019-07" db="EMBL/GenBank/DDBJ databases">
        <authorList>
            <person name="Seetharam A."/>
            <person name="Woodhouse M."/>
            <person name="Cannon E."/>
        </authorList>
    </citation>
    <scope>NUCLEOTIDE SEQUENCE [LARGE SCALE GENOMIC DNA]</scope>
    <source>
        <strain evidence="5">cv. B73</strain>
    </source>
</reference>
<accession>A0A1D6KJ41</accession>
<dbReference type="Proteomes" id="UP000007305">
    <property type="component" value="Chromosome 1"/>
</dbReference>
<dbReference type="OrthoDB" id="1301563at2759"/>